<protein>
    <submittedName>
        <fullName evidence="1">Uncharacterized protein</fullName>
    </submittedName>
</protein>
<dbReference type="EMBL" id="CP070968">
    <property type="protein sequence ID" value="QSF53419.1"/>
    <property type="molecule type" value="Genomic_DNA"/>
</dbReference>
<accession>A0ABX7LKP4</accession>
<evidence type="ECO:0000313" key="1">
    <source>
        <dbReference type="EMBL" id="QSF53419.1"/>
    </source>
</evidence>
<proteinExistence type="predicted"/>
<dbReference type="RefSeq" id="WP_165116462.1">
    <property type="nucleotide sequence ID" value="NZ_CP070968.1"/>
</dbReference>
<gene>
    <name evidence="1" type="ORF">JX001_11525</name>
</gene>
<name>A0ABX7LKP4_9CAUL</name>
<keyword evidence="2" id="KW-1185">Reference proteome</keyword>
<dbReference type="Proteomes" id="UP000662957">
    <property type="component" value="Chromosome"/>
</dbReference>
<evidence type="ECO:0000313" key="2">
    <source>
        <dbReference type="Proteomes" id="UP000662957"/>
    </source>
</evidence>
<sequence length="313" mass="34553">MMERSLLSAIAGPCEGWAVAFFGGRAEAELALISAERRQLWCAIWAQMSARAERVDCPTDVDLWRERFRASSLRSLIALSGFKQAAGFERALKRLGWKALKCTSSYLKLADVLEAGRGPAKVLRHLDAIDERVIDLLAAIPDHACSPKKVQRLKSNRRVTAILLRRQQWRLDRLGQLDTAAAAVFERDFVASVISEADGDTYAGLPLPSPPWPGNEHLTPLDTEAKMEVAGRLFRNCLGSRVSQVRMGFSYYYQLGEVGVVEMERVSNLGWEITEAAGRRNATLAPDALVLLQSALTNLPAHISPVLSDQIAN</sequence>
<organism evidence="1 2">
    <name type="scientific">Brevundimonas fontaquae</name>
    <dbReference type="NCBI Taxonomy" id="2813778"/>
    <lineage>
        <taxon>Bacteria</taxon>
        <taxon>Pseudomonadati</taxon>
        <taxon>Pseudomonadota</taxon>
        <taxon>Alphaproteobacteria</taxon>
        <taxon>Caulobacterales</taxon>
        <taxon>Caulobacteraceae</taxon>
        <taxon>Brevundimonas</taxon>
    </lineage>
</organism>
<reference evidence="1 2" key="1">
    <citation type="submission" date="2021-02" db="EMBL/GenBank/DDBJ databases">
        <title>Brevundimonas sp. CS1 genome sequence.</title>
        <authorList>
            <person name="Lee K."/>
            <person name="Choi Y.-J."/>
            <person name="Son H.-R."/>
        </authorList>
    </citation>
    <scope>NUCLEOTIDE SEQUENCE [LARGE SCALE GENOMIC DNA]</scope>
    <source>
        <strain evidence="1 2">CS1</strain>
    </source>
</reference>